<evidence type="ECO:0000313" key="2">
    <source>
        <dbReference type="EMBL" id="CAI9924006.1"/>
    </source>
</evidence>
<dbReference type="SUPFAM" id="SSF54001">
    <property type="entry name" value="Cysteine proteinases"/>
    <property type="match status" value="1"/>
</dbReference>
<dbReference type="GO" id="GO:0008234">
    <property type="term" value="F:cysteine-type peptidase activity"/>
    <property type="evidence" value="ECO:0007669"/>
    <property type="project" value="InterPro"/>
</dbReference>
<dbReference type="EMBL" id="CATOUU010000302">
    <property type="protein sequence ID" value="CAI9924006.1"/>
    <property type="molecule type" value="Genomic_DNA"/>
</dbReference>
<reference evidence="4 6" key="2">
    <citation type="submission" date="2024-07" db="EMBL/GenBank/DDBJ databases">
        <authorList>
            <person name="Akdeniz Z."/>
        </authorList>
    </citation>
    <scope>NUCLEOTIDE SEQUENCE [LARGE SCALE GENOMIC DNA]</scope>
</reference>
<dbReference type="EMBL" id="CATOUU010000623">
    <property type="protein sequence ID" value="CAI9935774.1"/>
    <property type="molecule type" value="Genomic_DNA"/>
</dbReference>
<evidence type="ECO:0000313" key="3">
    <source>
        <dbReference type="EMBL" id="CAI9935774.1"/>
    </source>
</evidence>
<protein>
    <submittedName>
        <fullName evidence="3">Cathepsin B</fullName>
    </submittedName>
    <submittedName>
        <fullName evidence="4">Cathepsin_B</fullName>
    </submittedName>
</protein>
<evidence type="ECO:0000313" key="6">
    <source>
        <dbReference type="Proteomes" id="UP001642409"/>
    </source>
</evidence>
<organism evidence="3">
    <name type="scientific">Hexamita inflata</name>
    <dbReference type="NCBI Taxonomy" id="28002"/>
    <lineage>
        <taxon>Eukaryota</taxon>
        <taxon>Metamonada</taxon>
        <taxon>Diplomonadida</taxon>
        <taxon>Hexamitidae</taxon>
        <taxon>Hexamitinae</taxon>
        <taxon>Hexamita</taxon>
    </lineage>
</organism>
<accession>A0AA86PBC4</accession>
<dbReference type="Pfam" id="PF00112">
    <property type="entry name" value="Peptidase_C1"/>
    <property type="match status" value="1"/>
</dbReference>
<dbReference type="Proteomes" id="UP001642409">
    <property type="component" value="Unassembled WGS sequence"/>
</dbReference>
<comment type="caution">
    <text evidence="3">The sequence shown here is derived from an EMBL/GenBank/DDBJ whole genome shotgun (WGS) entry which is preliminary data.</text>
</comment>
<evidence type="ECO:0000259" key="1">
    <source>
        <dbReference type="Pfam" id="PF00112"/>
    </source>
</evidence>
<sequence length="191" mass="21857">MIILAAVLQVDFLNEETVELLKNIPDMTWTPAIHAIYVGKSEEEILMMVGNINVEYDQPEMVEKEVVIETNEVVEKAVIPDSFSWFEQKPECLLVRDLKTCYAHWAFAAMGVFSDNRCIRGRDPVRVTYSEQQYLSCNYYSNDNCTSGNITYASFFSCVLQESPLMLVSVIRTGIKTYMVKHVQINAMMVL</sequence>
<gene>
    <name evidence="2" type="ORF">HINF_LOCUS11651</name>
    <name evidence="3" type="ORF">HINF_LOCUS23419</name>
    <name evidence="4" type="ORF">HINF_LOCUS29019</name>
    <name evidence="5" type="ORF">HINF_LOCUS44773</name>
</gene>
<dbReference type="GO" id="GO:0006508">
    <property type="term" value="P:proteolysis"/>
    <property type="evidence" value="ECO:0007669"/>
    <property type="project" value="InterPro"/>
</dbReference>
<reference evidence="3" key="1">
    <citation type="submission" date="2023-06" db="EMBL/GenBank/DDBJ databases">
        <authorList>
            <person name="Kurt Z."/>
        </authorList>
    </citation>
    <scope>NUCLEOTIDE SEQUENCE</scope>
</reference>
<dbReference type="EMBL" id="CAXDID020000093">
    <property type="protein sequence ID" value="CAL6023207.1"/>
    <property type="molecule type" value="Genomic_DNA"/>
</dbReference>
<dbReference type="Gene3D" id="3.90.70.10">
    <property type="entry name" value="Cysteine proteinases"/>
    <property type="match status" value="1"/>
</dbReference>
<name>A0AA86PBC4_9EUKA</name>
<dbReference type="AlphaFoldDB" id="A0AA86PBC4"/>
<evidence type="ECO:0000313" key="5">
    <source>
        <dbReference type="EMBL" id="CAL6052279.1"/>
    </source>
</evidence>
<dbReference type="EMBL" id="CAXDID020000191">
    <property type="protein sequence ID" value="CAL6052279.1"/>
    <property type="molecule type" value="Genomic_DNA"/>
</dbReference>
<dbReference type="InterPro" id="IPR000668">
    <property type="entry name" value="Peptidase_C1A_C"/>
</dbReference>
<feature type="domain" description="Peptidase C1A papain C-terminal" evidence="1">
    <location>
        <begin position="79"/>
        <end position="153"/>
    </location>
</feature>
<dbReference type="InterPro" id="IPR038765">
    <property type="entry name" value="Papain-like_cys_pep_sf"/>
</dbReference>
<evidence type="ECO:0000313" key="4">
    <source>
        <dbReference type="EMBL" id="CAL6023207.1"/>
    </source>
</evidence>
<keyword evidence="6" id="KW-1185">Reference proteome</keyword>
<proteinExistence type="predicted"/>